<dbReference type="RefSeq" id="WP_344907911.1">
    <property type="nucleotide sequence ID" value="NZ_BAABAS010000033.1"/>
</dbReference>
<dbReference type="Pfam" id="PF13625">
    <property type="entry name" value="Helicase_C_3"/>
    <property type="match status" value="1"/>
</dbReference>
<dbReference type="Pfam" id="PF13280">
    <property type="entry name" value="WYL"/>
    <property type="match status" value="1"/>
</dbReference>
<evidence type="ECO:0000256" key="1">
    <source>
        <dbReference type="SAM" id="MobiDB-lite"/>
    </source>
</evidence>
<keyword evidence="4" id="KW-0347">Helicase</keyword>
<dbReference type="GO" id="GO:0004386">
    <property type="term" value="F:helicase activity"/>
    <property type="evidence" value="ECO:0007669"/>
    <property type="project" value="UniProtKB-KW"/>
</dbReference>
<feature type="domain" description="WYL" evidence="2">
    <location>
        <begin position="721"/>
        <end position="780"/>
    </location>
</feature>
<evidence type="ECO:0000259" key="2">
    <source>
        <dbReference type="Pfam" id="PF13280"/>
    </source>
</evidence>
<feature type="compositionally biased region" description="Basic residues" evidence="1">
    <location>
        <begin position="656"/>
        <end position="671"/>
    </location>
</feature>
<keyword evidence="5" id="KW-1185">Reference proteome</keyword>
<keyword evidence="4" id="KW-0067">ATP-binding</keyword>
<keyword evidence="4" id="KW-0378">Hydrolase</keyword>
<dbReference type="InterPro" id="IPR032830">
    <property type="entry name" value="XPB/Ssl2_N"/>
</dbReference>
<protein>
    <submittedName>
        <fullName evidence="4">Helicase-associated domain-containing protein</fullName>
    </submittedName>
</protein>
<dbReference type="EMBL" id="BAABAS010000033">
    <property type="protein sequence ID" value="GAA4242465.1"/>
    <property type="molecule type" value="Genomic_DNA"/>
</dbReference>
<evidence type="ECO:0000313" key="5">
    <source>
        <dbReference type="Proteomes" id="UP001501710"/>
    </source>
</evidence>
<evidence type="ECO:0000259" key="3">
    <source>
        <dbReference type="Pfam" id="PF13625"/>
    </source>
</evidence>
<organism evidence="4 5">
    <name type="scientific">Actinomadura meridiana</name>
    <dbReference type="NCBI Taxonomy" id="559626"/>
    <lineage>
        <taxon>Bacteria</taxon>
        <taxon>Bacillati</taxon>
        <taxon>Actinomycetota</taxon>
        <taxon>Actinomycetes</taxon>
        <taxon>Streptosporangiales</taxon>
        <taxon>Thermomonosporaceae</taxon>
        <taxon>Actinomadura</taxon>
    </lineage>
</organism>
<reference evidence="5" key="1">
    <citation type="journal article" date="2019" name="Int. J. Syst. Evol. Microbiol.">
        <title>The Global Catalogue of Microorganisms (GCM) 10K type strain sequencing project: providing services to taxonomists for standard genome sequencing and annotation.</title>
        <authorList>
            <consortium name="The Broad Institute Genomics Platform"/>
            <consortium name="The Broad Institute Genome Sequencing Center for Infectious Disease"/>
            <person name="Wu L."/>
            <person name="Ma J."/>
        </authorList>
    </citation>
    <scope>NUCLEOTIDE SEQUENCE [LARGE SCALE GENOMIC DNA]</scope>
    <source>
        <strain evidence="5">JCM 17440</strain>
    </source>
</reference>
<proteinExistence type="predicted"/>
<accession>A0ABP8CRK5</accession>
<dbReference type="InterPro" id="IPR026881">
    <property type="entry name" value="WYL_dom"/>
</dbReference>
<comment type="caution">
    <text evidence="4">The sequence shown here is derived from an EMBL/GenBank/DDBJ whole genome shotgun (WGS) entry which is preliminary data.</text>
</comment>
<keyword evidence="4" id="KW-0547">Nucleotide-binding</keyword>
<dbReference type="Proteomes" id="UP001501710">
    <property type="component" value="Unassembled WGS sequence"/>
</dbReference>
<gene>
    <name evidence="4" type="ORF">GCM10022254_75570</name>
</gene>
<name>A0ABP8CRK5_9ACTN</name>
<evidence type="ECO:0000313" key="4">
    <source>
        <dbReference type="EMBL" id="GAA4242465.1"/>
    </source>
</evidence>
<sequence length="786" mass="82807">MTGSFGTWLAGLSREELAGLLIERPDATADPEPSTLGELAERLSGPRGVMAAFVACDLPLVQFAEALAALGGTAARSDAETLLGAAPDDFARVLDALVRCGLVWPADGLLHLAEPLREWPIGDGPLGLGSSAAILLPHLRAEDLRRIVRGLGVEPPGKRKAELLEAALAGLSDAERVRRVVAAAPQQERRLIEKVARAGRVDDYQGNYLFGQKGPYAWALARGLLVQPDWLEPLMPAEVALALRGPSYQAPFTPAAPSVGTAAAPEATVTAEFAAASARAVEQMEAVLRSCASEPPTRLKSGGLGVRELRRTAKRTGGSEDAVRLWLELAAAEGLLDWRDGALAPTAEGGDPLPAAERLTSMVRTWAHMPRLPLLDDPEEGRGASLDTRAYDPAAPRLRAAVLGSLAGLPGGRGATGPEQLVAAVTWRSPLLFEDAELAPPYIAAVWQEAELLGVLAHGALTATGRVLAGVEAKTTLDEAAVDALEAACGRVLLQGDLTAVVPGPPAPWLAGLLELVADRESRGTASVWRFGLASVRRALDAGRSAEGIRSDLEAAAGTDLPQPLAYLIDDVARRHGEVTVTALACAICCSRPALLAEILAHRGLRRLKLRELAPTVLASAEPVDQTLMALRAAGYVPVGAGDTGAPLIERAPARPSHRPARSSLRGRRPAGTHEASRPRTPIDLADRLHGTSPDLPAENDGVGAGMADLAPHLSVSERRMLVHAVRTGTAIGIDYVNAEGNPTTRVIEKIRLDAPFLTAWCRLRDDERVFHIGRVQAVTPAVLMT</sequence>
<feature type="domain" description="Helicase XPB/Ssl2 N-terminal" evidence="3">
    <location>
        <begin position="492"/>
        <end position="614"/>
    </location>
</feature>
<feature type="region of interest" description="Disordered" evidence="1">
    <location>
        <begin position="646"/>
        <end position="695"/>
    </location>
</feature>